<dbReference type="Pfam" id="PF21981">
    <property type="entry name" value="RecX_HTH3"/>
    <property type="match status" value="1"/>
</dbReference>
<comment type="subcellular location">
    <subcellularLocation>
        <location evidence="1 5">Cytoplasm</location>
    </subcellularLocation>
</comment>
<evidence type="ECO:0000256" key="6">
    <source>
        <dbReference type="SAM" id="MobiDB-lite"/>
    </source>
</evidence>
<evidence type="ECO:0000259" key="7">
    <source>
        <dbReference type="Pfam" id="PF02631"/>
    </source>
</evidence>
<dbReference type="HAMAP" id="MF_01114">
    <property type="entry name" value="RecX"/>
    <property type="match status" value="1"/>
</dbReference>
<evidence type="ECO:0000313" key="10">
    <source>
        <dbReference type="Proteomes" id="UP000195106"/>
    </source>
</evidence>
<dbReference type="InterPro" id="IPR036388">
    <property type="entry name" value="WH-like_DNA-bd_sf"/>
</dbReference>
<reference evidence="9 10" key="1">
    <citation type="submission" date="2016-08" db="EMBL/GenBank/DDBJ databases">
        <title>Genome sequence of Clavibacter michiganensis spp. strain CASJ009.</title>
        <authorList>
            <person name="Thapa S.P."/>
            <person name="Coaker G."/>
        </authorList>
    </citation>
    <scope>NUCLEOTIDE SEQUENCE [LARGE SCALE GENOMIC DNA]</scope>
    <source>
        <strain evidence="9">CASJ009</strain>
    </source>
</reference>
<gene>
    <name evidence="5" type="primary">recX</name>
    <name evidence="9" type="ORF">CMsap09_11360</name>
</gene>
<dbReference type="GO" id="GO:0005737">
    <property type="term" value="C:cytoplasm"/>
    <property type="evidence" value="ECO:0007669"/>
    <property type="project" value="UniProtKB-SubCell"/>
</dbReference>
<proteinExistence type="inferred from homology"/>
<keyword evidence="4 5" id="KW-0963">Cytoplasm</keyword>
<evidence type="ECO:0000256" key="5">
    <source>
        <dbReference type="HAMAP-Rule" id="MF_01114"/>
    </source>
</evidence>
<dbReference type="InterPro" id="IPR053925">
    <property type="entry name" value="RecX_HTH_3rd"/>
</dbReference>
<dbReference type="AlphaFoldDB" id="A0A251XWA7"/>
<feature type="compositionally biased region" description="Basic and acidic residues" evidence="6">
    <location>
        <begin position="156"/>
        <end position="211"/>
    </location>
</feature>
<feature type="region of interest" description="Disordered" evidence="6">
    <location>
        <begin position="1"/>
        <end position="74"/>
    </location>
</feature>
<accession>A0A251XWA7</accession>
<dbReference type="InterPro" id="IPR003783">
    <property type="entry name" value="Regulatory_RecX"/>
</dbReference>
<feature type="compositionally biased region" description="Low complexity" evidence="6">
    <location>
        <begin position="108"/>
        <end position="135"/>
    </location>
</feature>
<comment type="similarity">
    <text evidence="2 5">Belongs to the RecX family.</text>
</comment>
<evidence type="ECO:0000256" key="2">
    <source>
        <dbReference type="ARBA" id="ARBA00009695"/>
    </source>
</evidence>
<dbReference type="Pfam" id="PF02631">
    <property type="entry name" value="RecX_HTH2"/>
    <property type="match status" value="1"/>
</dbReference>
<name>A0A251XWA7_9MICO</name>
<evidence type="ECO:0000313" key="9">
    <source>
        <dbReference type="EMBL" id="OUE09533.1"/>
    </source>
</evidence>
<dbReference type="PANTHER" id="PTHR33602">
    <property type="entry name" value="REGULATORY PROTEIN RECX FAMILY PROTEIN"/>
    <property type="match status" value="1"/>
</dbReference>
<dbReference type="Gene3D" id="1.10.10.10">
    <property type="entry name" value="Winged helix-like DNA-binding domain superfamily/Winged helix DNA-binding domain"/>
    <property type="match status" value="1"/>
</dbReference>
<comment type="caution">
    <text evidence="9">The sequence shown here is derived from an EMBL/GenBank/DDBJ whole genome shotgun (WGS) entry which is preliminary data.</text>
</comment>
<dbReference type="EMBL" id="MDHJ01000001">
    <property type="protein sequence ID" value="OUE09533.1"/>
    <property type="molecule type" value="Genomic_DNA"/>
</dbReference>
<dbReference type="Proteomes" id="UP000195106">
    <property type="component" value="Unassembled WGS sequence"/>
</dbReference>
<dbReference type="InterPro" id="IPR053924">
    <property type="entry name" value="RecX_HTH_2nd"/>
</dbReference>
<evidence type="ECO:0000256" key="4">
    <source>
        <dbReference type="ARBA" id="ARBA00022490"/>
    </source>
</evidence>
<comment type="function">
    <text evidence="5">Modulates RecA activity.</text>
</comment>
<dbReference type="PANTHER" id="PTHR33602:SF1">
    <property type="entry name" value="REGULATORY PROTEIN RECX FAMILY PROTEIN"/>
    <property type="match status" value="1"/>
</dbReference>
<protein>
    <recommendedName>
        <fullName evidence="3 5">Regulatory protein RecX</fullName>
    </recommendedName>
</protein>
<feature type="domain" description="RecX second three-helical" evidence="7">
    <location>
        <begin position="259"/>
        <end position="300"/>
    </location>
</feature>
<evidence type="ECO:0000256" key="3">
    <source>
        <dbReference type="ARBA" id="ARBA00018111"/>
    </source>
</evidence>
<evidence type="ECO:0000259" key="8">
    <source>
        <dbReference type="Pfam" id="PF21981"/>
    </source>
</evidence>
<dbReference type="GO" id="GO:0006282">
    <property type="term" value="P:regulation of DNA repair"/>
    <property type="evidence" value="ECO:0007669"/>
    <property type="project" value="UniProtKB-UniRule"/>
</dbReference>
<sequence length="368" mass="40233">MVRFPSAGEQGTGPGPDEVAPVASLADRRSRRAAARPLVEPAEPPVEPSDAVDGTPEARDGSTHPSRGRTVTEVDGIVTIGAAVDASEAGRALAAQERIAEARRVLAEAEAQAARGPAAPGAGADESEADGPAGDRATPASRPVDADAEEIPAAWRAEEERAERARARAEQDEAYRRDMIQLEEQRVDDERREAEAEEERAAERTPERQRRRADNVLANRLRGRGLSLAEAREVLDGAEIDPDIAEETLERYVSLQYIDEAALAEQILHTHLDRKGLGRRSVEMEMRRRRLDPLVIEEAMAEQPDDELARATEVAMKRVGQLSSYDDETAERRLTSFLMRRGYGGGVVRDAAKAALATRRGSSRVRFR</sequence>
<organism evidence="9 10">
    <name type="scientific">Clavibacter michiganensis</name>
    <dbReference type="NCBI Taxonomy" id="28447"/>
    <lineage>
        <taxon>Bacteria</taxon>
        <taxon>Bacillati</taxon>
        <taxon>Actinomycetota</taxon>
        <taxon>Actinomycetes</taxon>
        <taxon>Micrococcales</taxon>
        <taxon>Microbacteriaceae</taxon>
        <taxon>Clavibacter</taxon>
    </lineage>
</organism>
<feature type="region of interest" description="Disordered" evidence="6">
    <location>
        <begin position="105"/>
        <end position="211"/>
    </location>
</feature>
<evidence type="ECO:0000256" key="1">
    <source>
        <dbReference type="ARBA" id="ARBA00004496"/>
    </source>
</evidence>
<feature type="domain" description="RecX third three-helical" evidence="8">
    <location>
        <begin position="305"/>
        <end position="351"/>
    </location>
</feature>